<dbReference type="EMBL" id="QTJX01000007">
    <property type="protein sequence ID" value="RDY57715.1"/>
    <property type="molecule type" value="Genomic_DNA"/>
</dbReference>
<protein>
    <recommendedName>
        <fullName evidence="1">Baseplate J-like central domain-containing protein</fullName>
    </recommendedName>
</protein>
<dbReference type="RefSeq" id="WP_116185814.1">
    <property type="nucleotide sequence ID" value="NZ_QTJX01000007.1"/>
</dbReference>
<keyword evidence="3" id="KW-1185">Reference proteome</keyword>
<evidence type="ECO:0000313" key="3">
    <source>
        <dbReference type="Proteomes" id="UP000261828"/>
    </source>
</evidence>
<organism evidence="2 3">
    <name type="scientific">Flagellimonas nanhaiensis</name>
    <dbReference type="NCBI Taxonomy" id="2292706"/>
    <lineage>
        <taxon>Bacteria</taxon>
        <taxon>Pseudomonadati</taxon>
        <taxon>Bacteroidota</taxon>
        <taxon>Flavobacteriia</taxon>
        <taxon>Flavobacteriales</taxon>
        <taxon>Flavobacteriaceae</taxon>
        <taxon>Flagellimonas</taxon>
    </lineage>
</organism>
<gene>
    <name evidence="2" type="ORF">DX873_17605</name>
</gene>
<comment type="caution">
    <text evidence="2">The sequence shown here is derived from an EMBL/GenBank/DDBJ whole genome shotgun (WGS) entry which is preliminary data.</text>
</comment>
<dbReference type="InterPro" id="IPR058531">
    <property type="entry name" value="Baseplate_J_M"/>
</dbReference>
<dbReference type="AlphaFoldDB" id="A0A371JL82"/>
<dbReference type="InterPro" id="IPR052399">
    <property type="entry name" value="Phage_Baseplate_Assmbl_Protein"/>
</dbReference>
<evidence type="ECO:0000259" key="1">
    <source>
        <dbReference type="Pfam" id="PF26078"/>
    </source>
</evidence>
<evidence type="ECO:0000313" key="2">
    <source>
        <dbReference type="EMBL" id="RDY57715.1"/>
    </source>
</evidence>
<reference evidence="2 3" key="1">
    <citation type="submission" date="2018-08" db="EMBL/GenBank/DDBJ databases">
        <title>Muricauda nanhaiensis sp. nov., isolated from seawater of the South China Sea.</title>
        <authorList>
            <person name="Dang Y."/>
        </authorList>
    </citation>
    <scope>NUCLEOTIDE SEQUENCE [LARGE SCALE GENOMIC DNA]</scope>
    <source>
        <strain evidence="2 3">SM1704</strain>
    </source>
</reference>
<dbReference type="OrthoDB" id="1490614at2"/>
<dbReference type="PANTHER" id="PTHR37829:SF3">
    <property type="entry name" value="PROTEIN JAYE-RELATED"/>
    <property type="match status" value="1"/>
</dbReference>
<feature type="domain" description="Baseplate J-like central" evidence="1">
    <location>
        <begin position="200"/>
        <end position="274"/>
    </location>
</feature>
<name>A0A371JL82_9FLAO</name>
<dbReference type="Pfam" id="PF26078">
    <property type="entry name" value="Baseplate_J_M"/>
    <property type="match status" value="1"/>
</dbReference>
<accession>A0A371JL82</accession>
<proteinExistence type="predicted"/>
<dbReference type="PANTHER" id="PTHR37829">
    <property type="entry name" value="PHAGE-LIKE ELEMENT PBSX PROTEIN XKDT"/>
    <property type="match status" value="1"/>
</dbReference>
<dbReference type="Proteomes" id="UP000261828">
    <property type="component" value="Unassembled WGS sequence"/>
</dbReference>
<sequence length="391" mass="42670">MIQVPTTKNIVESVEKDIKSKLDLPEDDLRKVLSVVSAVIGGQLKLVYLRLLDVQRNLYPDTADTAENGGELERLGQIYLNRNPNPATSGVYAASVTGEPNTIIRANLTFKSNEDSKSPGNLYVTDSETILTGSGDTIEIRSFEGGKDFELQVGDQLTITEPVIGAEQVITITAITTEPKEAESDDAYRQAILDAIQLEPQGGSRTDYRLWASDAQGVRKVYPYVKTGEAGTVQVYVEATTNDSTDGEGTPSQAILDDVEAVILQDPDDTKPINERGRIPIQTILEVLPITLIPVDVTISGLSVDTSSIRTAIEVNLKAYLLDVRPYIPGADLSRNQNDRLYSARLQSVVTDVLESANFFTDFQMEVDGVVSTSTEFSGANIPYLRNVNYS</sequence>